<dbReference type="SUPFAM" id="SSF54001">
    <property type="entry name" value="Cysteine proteinases"/>
    <property type="match status" value="1"/>
</dbReference>
<keyword evidence="7" id="KW-1185">Reference proteome</keyword>
<feature type="compositionally biased region" description="Basic residues" evidence="5">
    <location>
        <begin position="34"/>
        <end position="43"/>
    </location>
</feature>
<protein>
    <submittedName>
        <fullName evidence="8">Ubiquitin-like protease family profile domain-containing protein</fullName>
    </submittedName>
</protein>
<evidence type="ECO:0000313" key="7">
    <source>
        <dbReference type="Proteomes" id="UP000887566"/>
    </source>
</evidence>
<proteinExistence type="inferred from homology"/>
<comment type="similarity">
    <text evidence="1">Belongs to the peptidase C48 family.</text>
</comment>
<evidence type="ECO:0000256" key="5">
    <source>
        <dbReference type="SAM" id="MobiDB-lite"/>
    </source>
</evidence>
<dbReference type="InterPro" id="IPR038765">
    <property type="entry name" value="Papain-like_cys_pep_sf"/>
</dbReference>
<sequence>MDAAAIRSRKAARALVKKYSKLDAKRLVAPDPPKRRRPFKARKPTASLPIASLPTTSLPTTLLPTTLLPTTSLPTTSLPTEYSWATEQAWLELAPPKELPLSSGQSESTQAQSMEQKLPLVPTNLTDDDLNTLHGKACHDLVFFPIHDQGNHWTLIVVNMPRWFISYYESMGGNGDHHLQTIHDFLRAECAEKHPTRPFVPFTCVNERRLPQQHNTRDCEVFMCQNAEHIARGAPLTFTQADMPRFRLQMERELMEGRLLL</sequence>
<dbReference type="GO" id="GO:0016929">
    <property type="term" value="F:deSUMOylase activity"/>
    <property type="evidence" value="ECO:0007669"/>
    <property type="project" value="TreeGrafter"/>
</dbReference>
<dbReference type="PROSITE" id="PS50600">
    <property type="entry name" value="ULP_PROTEASE"/>
    <property type="match status" value="1"/>
</dbReference>
<feature type="region of interest" description="Disordered" evidence="5">
    <location>
        <begin position="26"/>
        <end position="45"/>
    </location>
</feature>
<dbReference type="GO" id="GO:0016926">
    <property type="term" value="P:protein desumoylation"/>
    <property type="evidence" value="ECO:0007669"/>
    <property type="project" value="TreeGrafter"/>
</dbReference>
<dbReference type="Gene3D" id="3.40.395.10">
    <property type="entry name" value="Adenoviral Proteinase, Chain A"/>
    <property type="match status" value="1"/>
</dbReference>
<organism evidence="7 8">
    <name type="scientific">Plectus sambesii</name>
    <dbReference type="NCBI Taxonomy" id="2011161"/>
    <lineage>
        <taxon>Eukaryota</taxon>
        <taxon>Metazoa</taxon>
        <taxon>Ecdysozoa</taxon>
        <taxon>Nematoda</taxon>
        <taxon>Chromadorea</taxon>
        <taxon>Plectida</taxon>
        <taxon>Plectina</taxon>
        <taxon>Plectoidea</taxon>
        <taxon>Plectidae</taxon>
        <taxon>Plectus</taxon>
    </lineage>
</organism>
<dbReference type="GO" id="GO:0006508">
    <property type="term" value="P:proteolysis"/>
    <property type="evidence" value="ECO:0007669"/>
    <property type="project" value="UniProtKB-KW"/>
</dbReference>
<dbReference type="Pfam" id="PF02902">
    <property type="entry name" value="Peptidase_C48"/>
    <property type="match status" value="1"/>
</dbReference>
<dbReference type="PANTHER" id="PTHR12606">
    <property type="entry name" value="SENTRIN/SUMO-SPECIFIC PROTEASE"/>
    <property type="match status" value="1"/>
</dbReference>
<name>A0A914WK68_9BILA</name>
<evidence type="ECO:0000256" key="4">
    <source>
        <dbReference type="ARBA" id="ARBA00022807"/>
    </source>
</evidence>
<accession>A0A914WK68</accession>
<keyword evidence="4" id="KW-0788">Thiol protease</keyword>
<dbReference type="GO" id="GO:0005634">
    <property type="term" value="C:nucleus"/>
    <property type="evidence" value="ECO:0007669"/>
    <property type="project" value="TreeGrafter"/>
</dbReference>
<evidence type="ECO:0000256" key="3">
    <source>
        <dbReference type="ARBA" id="ARBA00022801"/>
    </source>
</evidence>
<dbReference type="AlphaFoldDB" id="A0A914WK68"/>
<reference evidence="8" key="1">
    <citation type="submission" date="2022-11" db="UniProtKB">
        <authorList>
            <consortium name="WormBaseParasite"/>
        </authorList>
    </citation>
    <scope>IDENTIFICATION</scope>
</reference>
<dbReference type="WBParaSite" id="PSAMB.scaffold4275size15146.g23871.t1">
    <property type="protein sequence ID" value="PSAMB.scaffold4275size15146.g23871.t1"/>
    <property type="gene ID" value="PSAMB.scaffold4275size15146.g23871"/>
</dbReference>
<dbReference type="Proteomes" id="UP000887566">
    <property type="component" value="Unplaced"/>
</dbReference>
<evidence type="ECO:0000259" key="6">
    <source>
        <dbReference type="PROSITE" id="PS50600"/>
    </source>
</evidence>
<dbReference type="InterPro" id="IPR003653">
    <property type="entry name" value="Peptidase_C48_C"/>
</dbReference>
<keyword evidence="2" id="KW-0645">Protease</keyword>
<evidence type="ECO:0000256" key="1">
    <source>
        <dbReference type="ARBA" id="ARBA00005234"/>
    </source>
</evidence>
<dbReference type="PANTHER" id="PTHR12606:SF10">
    <property type="entry name" value="SENTRIN-SPECIFIC PROTEASE 5"/>
    <property type="match status" value="1"/>
</dbReference>
<keyword evidence="3" id="KW-0378">Hydrolase</keyword>
<feature type="domain" description="Ubiquitin-like protease family profile" evidence="6">
    <location>
        <begin position="1"/>
        <end position="230"/>
    </location>
</feature>
<evidence type="ECO:0000313" key="8">
    <source>
        <dbReference type="WBParaSite" id="PSAMB.scaffold4275size15146.g23871.t1"/>
    </source>
</evidence>
<evidence type="ECO:0000256" key="2">
    <source>
        <dbReference type="ARBA" id="ARBA00022670"/>
    </source>
</evidence>